<dbReference type="InterPro" id="IPR001570">
    <property type="entry name" value="Peptidase_M4_C_domain"/>
</dbReference>
<dbReference type="CDD" id="cd09597">
    <property type="entry name" value="M4_TLP"/>
    <property type="match status" value="1"/>
</dbReference>
<dbReference type="Gene3D" id="2.60.120.260">
    <property type="entry name" value="Galactose-binding domain-like"/>
    <property type="match status" value="1"/>
</dbReference>
<dbReference type="Gene3D" id="3.10.450.490">
    <property type="match status" value="1"/>
</dbReference>
<dbReference type="PANTHER" id="PTHR33794">
    <property type="entry name" value="BACILLOLYSIN"/>
    <property type="match status" value="1"/>
</dbReference>
<evidence type="ECO:0000256" key="1">
    <source>
        <dbReference type="ARBA" id="ARBA00001947"/>
    </source>
</evidence>
<feature type="chain" id="PRO_5045180496" evidence="10">
    <location>
        <begin position="28"/>
        <end position="755"/>
    </location>
</feature>
<dbReference type="InterPro" id="IPR011096">
    <property type="entry name" value="FTP_domain"/>
</dbReference>
<dbReference type="Gene3D" id="3.10.170.10">
    <property type="match status" value="1"/>
</dbReference>
<evidence type="ECO:0000256" key="10">
    <source>
        <dbReference type="SAM" id="SignalP"/>
    </source>
</evidence>
<evidence type="ECO:0000256" key="7">
    <source>
        <dbReference type="ARBA" id="ARBA00022833"/>
    </source>
</evidence>
<comment type="similarity">
    <text evidence="2">Belongs to the peptidase M4 family.</text>
</comment>
<feature type="domain" description="P/Homo B" evidence="11">
    <location>
        <begin position="637"/>
        <end position="755"/>
    </location>
</feature>
<organism evidence="12 13">
    <name type="scientific">Actinoplanes subglobosus</name>
    <dbReference type="NCBI Taxonomy" id="1547892"/>
    <lineage>
        <taxon>Bacteria</taxon>
        <taxon>Bacillati</taxon>
        <taxon>Actinomycetota</taxon>
        <taxon>Actinomycetes</taxon>
        <taxon>Micromonosporales</taxon>
        <taxon>Micromonosporaceae</taxon>
        <taxon>Actinoplanes</taxon>
    </lineage>
</organism>
<evidence type="ECO:0000256" key="5">
    <source>
        <dbReference type="ARBA" id="ARBA00022729"/>
    </source>
</evidence>
<evidence type="ECO:0000256" key="8">
    <source>
        <dbReference type="ARBA" id="ARBA00023049"/>
    </source>
</evidence>
<evidence type="ECO:0000256" key="4">
    <source>
        <dbReference type="ARBA" id="ARBA00022723"/>
    </source>
</evidence>
<dbReference type="RefSeq" id="WP_378072586.1">
    <property type="nucleotide sequence ID" value="NZ_JBHSBL010000028.1"/>
</dbReference>
<evidence type="ECO:0000256" key="2">
    <source>
        <dbReference type="ARBA" id="ARBA00009388"/>
    </source>
</evidence>
<evidence type="ECO:0000256" key="9">
    <source>
        <dbReference type="ARBA" id="ARBA00023145"/>
    </source>
</evidence>
<evidence type="ECO:0000313" key="13">
    <source>
        <dbReference type="Proteomes" id="UP001595867"/>
    </source>
</evidence>
<keyword evidence="3" id="KW-0645">Protease</keyword>
<feature type="signal peptide" evidence="10">
    <location>
        <begin position="1"/>
        <end position="27"/>
    </location>
</feature>
<evidence type="ECO:0000256" key="3">
    <source>
        <dbReference type="ARBA" id="ARBA00022670"/>
    </source>
</evidence>
<dbReference type="InterPro" id="IPR027268">
    <property type="entry name" value="Peptidase_M4/M1_CTD_sf"/>
</dbReference>
<dbReference type="Pfam" id="PF01483">
    <property type="entry name" value="P_proprotein"/>
    <property type="match status" value="1"/>
</dbReference>
<keyword evidence="4" id="KW-0479">Metal-binding</keyword>
<dbReference type="Gene3D" id="1.10.390.10">
    <property type="entry name" value="Neutral Protease Domain 2"/>
    <property type="match status" value="1"/>
</dbReference>
<dbReference type="InterPro" id="IPR025711">
    <property type="entry name" value="PepSY"/>
</dbReference>
<dbReference type="SUPFAM" id="SSF55486">
    <property type="entry name" value="Metalloproteases ('zincins'), catalytic domain"/>
    <property type="match status" value="1"/>
</dbReference>
<name>A0ABV8J6Q4_9ACTN</name>
<dbReference type="InterPro" id="IPR008979">
    <property type="entry name" value="Galactose-bd-like_sf"/>
</dbReference>
<comment type="cofactor">
    <cofactor evidence="1">
        <name>Zn(2+)</name>
        <dbReference type="ChEBI" id="CHEBI:29105"/>
    </cofactor>
</comment>
<dbReference type="InterPro" id="IPR013856">
    <property type="entry name" value="Peptidase_M4_domain"/>
</dbReference>
<keyword evidence="13" id="KW-1185">Reference proteome</keyword>
<keyword evidence="9" id="KW-0865">Zymogen</keyword>
<keyword evidence="6" id="KW-0378">Hydrolase</keyword>
<dbReference type="PROSITE" id="PS51829">
    <property type="entry name" value="P_HOMO_B"/>
    <property type="match status" value="1"/>
</dbReference>
<dbReference type="PANTHER" id="PTHR33794:SF1">
    <property type="entry name" value="BACILLOLYSIN"/>
    <property type="match status" value="1"/>
</dbReference>
<dbReference type="EMBL" id="JBHSBL010000028">
    <property type="protein sequence ID" value="MFC4071716.1"/>
    <property type="molecule type" value="Genomic_DNA"/>
</dbReference>
<evidence type="ECO:0000259" key="11">
    <source>
        <dbReference type="PROSITE" id="PS51829"/>
    </source>
</evidence>
<proteinExistence type="inferred from homology"/>
<sequence>MKKAFALASATMLVGSALVATATSTSAAPPSPVAPPSEAQAVARAETHIATRPADVEASDGDSYKVFRTTVDANGASHVRYDRLYHGLRVYGGDFVVHSKPSGVYDGSSVGLLSPLTLSVTPKVSAAKATKTAEANFEGTRTATGTPELFVDASTGTGRLAWETVVSGWAPDKQTPSKLHVISDAQTGAFIGEFDEIETVAGTGNSVYSGAVSIDTTLSGSTYSMIDPSHGNGRTCDMNNGTSTCTTFTDADNTWGTGATSNRQSAGVDAHFGAAKTFDYFKNVHGRNGIFGTGAGVPSRVHYGNAYVNAFWDGAQMTYGDGSGNSRPLVSLDVAGHEMSHGVTEAVVSGGLTYSGESGGLNEATSDIFGNMVEFYANTTVDPGDYQVGEKININGNNTPLRYMYNPTLDGSSHGCWASNTNSIDVHYSSGPGNHFFFNLAEGTGATAYGTSPVCGSAPAVTGIGRAKAEKIWFRALDSYFTSNTRYYLASNLANTARAYTLRAATDLYGSCSTEYKTVQAAWTAVNVAGSDATCSTGNDFSLTASPTSASVNPGSSATATIATAVTSGSAQTVALTASGLPSGVTASFSPSSVTAGASSTLTLATTTAAAPGTYAITITGTGTAATKTATFSLTINGAGGSCSGTNATDVTISDNATVNSPITISGCSRAASATSTVEIHIVHTYVGDLVVSLVAPDGSVYTLRNRSGGSADNIDTTYTANLSSETAPNGTWNLRVQDAASADVGYINSWTLTL</sequence>
<dbReference type="Pfam" id="PF07504">
    <property type="entry name" value="FTP"/>
    <property type="match status" value="1"/>
</dbReference>
<dbReference type="PRINTS" id="PR00730">
    <property type="entry name" value="THERMOLYSIN"/>
</dbReference>
<keyword evidence="5 10" id="KW-0732">Signal</keyword>
<accession>A0ABV8J6Q4</accession>
<gene>
    <name evidence="12" type="ORF">ACFO0C_42845</name>
</gene>
<comment type="caution">
    <text evidence="12">The sequence shown here is derived from an EMBL/GenBank/DDBJ whole genome shotgun (WGS) entry which is preliminary data.</text>
</comment>
<dbReference type="InterPro" id="IPR050728">
    <property type="entry name" value="Zinc_Metalloprotease_M4"/>
</dbReference>
<dbReference type="InterPro" id="IPR002884">
    <property type="entry name" value="P_dom"/>
</dbReference>
<dbReference type="Pfam" id="PF03413">
    <property type="entry name" value="PepSY"/>
    <property type="match status" value="1"/>
</dbReference>
<reference evidence="13" key="1">
    <citation type="journal article" date="2019" name="Int. J. Syst. Evol. Microbiol.">
        <title>The Global Catalogue of Microorganisms (GCM) 10K type strain sequencing project: providing services to taxonomists for standard genome sequencing and annotation.</title>
        <authorList>
            <consortium name="The Broad Institute Genomics Platform"/>
            <consortium name="The Broad Institute Genome Sequencing Center for Infectious Disease"/>
            <person name="Wu L."/>
            <person name="Ma J."/>
        </authorList>
    </citation>
    <scope>NUCLEOTIDE SEQUENCE [LARGE SCALE GENOMIC DNA]</scope>
    <source>
        <strain evidence="13">TBRC 5832</strain>
    </source>
</reference>
<dbReference type="Pfam" id="PF01447">
    <property type="entry name" value="Peptidase_M4"/>
    <property type="match status" value="1"/>
</dbReference>
<evidence type="ECO:0000256" key="6">
    <source>
        <dbReference type="ARBA" id="ARBA00022801"/>
    </source>
</evidence>
<dbReference type="InterPro" id="IPR023612">
    <property type="entry name" value="Peptidase_M4"/>
</dbReference>
<dbReference type="Pfam" id="PF02868">
    <property type="entry name" value="Peptidase_M4_C"/>
    <property type="match status" value="1"/>
</dbReference>
<keyword evidence="8" id="KW-0482">Metalloprotease</keyword>
<dbReference type="Proteomes" id="UP001595867">
    <property type="component" value="Unassembled WGS sequence"/>
</dbReference>
<evidence type="ECO:0000313" key="12">
    <source>
        <dbReference type="EMBL" id="MFC4071716.1"/>
    </source>
</evidence>
<protein>
    <submittedName>
        <fullName evidence="12">M4 family metallopeptidase</fullName>
    </submittedName>
</protein>
<keyword evidence="7" id="KW-0862">Zinc</keyword>
<dbReference type="SUPFAM" id="SSF49785">
    <property type="entry name" value="Galactose-binding domain-like"/>
    <property type="match status" value="1"/>
</dbReference>